<dbReference type="AlphaFoldDB" id="E8UXR3"/>
<dbReference type="KEGG" id="tsa:AciPR4_2278"/>
<accession>E8UXR3</accession>
<evidence type="ECO:0000313" key="2">
    <source>
        <dbReference type="Proteomes" id="UP000006844"/>
    </source>
</evidence>
<name>E8UXR3_TERSS</name>
<evidence type="ECO:0000313" key="1">
    <source>
        <dbReference type="EMBL" id="ADV83079.1"/>
    </source>
</evidence>
<proteinExistence type="predicted"/>
<sequence>MVYPKDFLVCIAATHDPANSTFIGIRLYLGTAHPCLTNSKGLDTDSSLRLEMLLAGKCFYVRKLLQAVRYPVQGVAYLKLSVGLAHFGELDMSFFIYL</sequence>
<dbReference type="Proteomes" id="UP000006844">
    <property type="component" value="Chromosome"/>
</dbReference>
<keyword evidence="2" id="KW-1185">Reference proteome</keyword>
<protein>
    <submittedName>
        <fullName evidence="1">Uncharacterized protein</fullName>
    </submittedName>
</protein>
<reference evidence="1 2" key="1">
    <citation type="journal article" date="2012" name="Stand. Genomic Sci.">
        <title>Complete genome sequence of Terriglobus saanensis type strain SP1PR4(T), an Acidobacteria from tundra soil.</title>
        <authorList>
            <person name="Rawat S.R."/>
            <person name="Mannisto M.K."/>
            <person name="Starovoytov V."/>
            <person name="Goodwin L."/>
            <person name="Nolan M."/>
            <person name="Hauser L."/>
            <person name="Land M."/>
            <person name="Davenport K.W."/>
            <person name="Woyke T."/>
            <person name="Haggblom M.M."/>
        </authorList>
    </citation>
    <scope>NUCLEOTIDE SEQUENCE</scope>
    <source>
        <strain evidence="2">ATCC BAA-1853 / DSM 23119 / SP1PR4</strain>
    </source>
</reference>
<dbReference type="EMBL" id="CP002467">
    <property type="protein sequence ID" value="ADV83079.1"/>
    <property type="molecule type" value="Genomic_DNA"/>
</dbReference>
<dbReference type="HOGENOM" id="CLU_2332668_0_0_0"/>
<organism evidence="1 2">
    <name type="scientific">Terriglobus saanensis (strain ATCC BAA-1853 / DSM 23119 / SP1PR4)</name>
    <dbReference type="NCBI Taxonomy" id="401053"/>
    <lineage>
        <taxon>Bacteria</taxon>
        <taxon>Pseudomonadati</taxon>
        <taxon>Acidobacteriota</taxon>
        <taxon>Terriglobia</taxon>
        <taxon>Terriglobales</taxon>
        <taxon>Acidobacteriaceae</taxon>
        <taxon>Terriglobus</taxon>
    </lineage>
</organism>
<gene>
    <name evidence="1" type="ordered locus">AciPR4_2278</name>
</gene>